<proteinExistence type="predicted"/>
<protein>
    <submittedName>
        <fullName evidence="1">7957_t:CDS:1</fullName>
    </submittedName>
</protein>
<sequence length="65" mass="7519">LDLYTFDITSPGDNKLSEGYQILSKDCRNKMREGDVKTITLVDEHVKQLSILIFAYAKYLECFAR</sequence>
<feature type="non-terminal residue" evidence="1">
    <location>
        <position position="65"/>
    </location>
</feature>
<gene>
    <name evidence="1" type="ORF">RPERSI_LOCUS21301</name>
</gene>
<name>A0ACA9RPB7_9GLOM</name>
<reference evidence="1" key="1">
    <citation type="submission" date="2021-06" db="EMBL/GenBank/DDBJ databases">
        <authorList>
            <person name="Kallberg Y."/>
            <person name="Tangrot J."/>
            <person name="Rosling A."/>
        </authorList>
    </citation>
    <scope>NUCLEOTIDE SEQUENCE</scope>
    <source>
        <strain evidence="1">MA461A</strain>
    </source>
</reference>
<evidence type="ECO:0000313" key="1">
    <source>
        <dbReference type="EMBL" id="CAG8802362.1"/>
    </source>
</evidence>
<keyword evidence="2" id="KW-1185">Reference proteome</keyword>
<evidence type="ECO:0000313" key="2">
    <source>
        <dbReference type="Proteomes" id="UP000789920"/>
    </source>
</evidence>
<dbReference type="EMBL" id="CAJVQC010062098">
    <property type="protein sequence ID" value="CAG8802362.1"/>
    <property type="molecule type" value="Genomic_DNA"/>
</dbReference>
<organism evidence="1 2">
    <name type="scientific">Racocetra persica</name>
    <dbReference type="NCBI Taxonomy" id="160502"/>
    <lineage>
        <taxon>Eukaryota</taxon>
        <taxon>Fungi</taxon>
        <taxon>Fungi incertae sedis</taxon>
        <taxon>Mucoromycota</taxon>
        <taxon>Glomeromycotina</taxon>
        <taxon>Glomeromycetes</taxon>
        <taxon>Diversisporales</taxon>
        <taxon>Gigasporaceae</taxon>
        <taxon>Racocetra</taxon>
    </lineage>
</organism>
<accession>A0ACA9RPB7</accession>
<feature type="non-terminal residue" evidence="1">
    <location>
        <position position="1"/>
    </location>
</feature>
<dbReference type="Proteomes" id="UP000789920">
    <property type="component" value="Unassembled WGS sequence"/>
</dbReference>
<comment type="caution">
    <text evidence="1">The sequence shown here is derived from an EMBL/GenBank/DDBJ whole genome shotgun (WGS) entry which is preliminary data.</text>
</comment>